<evidence type="ECO:0000313" key="7">
    <source>
        <dbReference type="Proteomes" id="UP001054252"/>
    </source>
</evidence>
<dbReference type="GO" id="GO:0008171">
    <property type="term" value="F:O-methyltransferase activity"/>
    <property type="evidence" value="ECO:0007669"/>
    <property type="project" value="InterPro"/>
</dbReference>
<dbReference type="AlphaFoldDB" id="A0AAV5I6B1"/>
<organism evidence="6 7">
    <name type="scientific">Rubroshorea leprosula</name>
    <dbReference type="NCBI Taxonomy" id="152421"/>
    <lineage>
        <taxon>Eukaryota</taxon>
        <taxon>Viridiplantae</taxon>
        <taxon>Streptophyta</taxon>
        <taxon>Embryophyta</taxon>
        <taxon>Tracheophyta</taxon>
        <taxon>Spermatophyta</taxon>
        <taxon>Magnoliopsida</taxon>
        <taxon>eudicotyledons</taxon>
        <taxon>Gunneridae</taxon>
        <taxon>Pentapetalae</taxon>
        <taxon>rosids</taxon>
        <taxon>malvids</taxon>
        <taxon>Malvales</taxon>
        <taxon>Dipterocarpaceae</taxon>
        <taxon>Rubroshorea</taxon>
    </lineage>
</organism>
<evidence type="ECO:0000259" key="5">
    <source>
        <dbReference type="Pfam" id="PF00891"/>
    </source>
</evidence>
<dbReference type="GO" id="GO:0032259">
    <property type="term" value="P:methylation"/>
    <property type="evidence" value="ECO:0007669"/>
    <property type="project" value="UniProtKB-KW"/>
</dbReference>
<keyword evidence="7" id="KW-1185">Reference proteome</keyword>
<evidence type="ECO:0000313" key="6">
    <source>
        <dbReference type="EMBL" id="GKU93844.1"/>
    </source>
</evidence>
<dbReference type="Pfam" id="PF00891">
    <property type="entry name" value="Methyltransf_2"/>
    <property type="match status" value="1"/>
</dbReference>
<protein>
    <recommendedName>
        <fullName evidence="5">O-methyltransferase C-terminal domain-containing protein</fullName>
    </recommendedName>
</protein>
<keyword evidence="4" id="KW-0812">Transmembrane</keyword>
<evidence type="ECO:0000256" key="1">
    <source>
        <dbReference type="ARBA" id="ARBA00022603"/>
    </source>
</evidence>
<dbReference type="EMBL" id="BPVZ01000007">
    <property type="protein sequence ID" value="GKU93844.1"/>
    <property type="molecule type" value="Genomic_DNA"/>
</dbReference>
<feature type="domain" description="O-methyltransferase C-terminal" evidence="5">
    <location>
        <begin position="78"/>
        <end position="240"/>
    </location>
</feature>
<dbReference type="Gene3D" id="3.40.50.150">
    <property type="entry name" value="Vaccinia Virus protein VP39"/>
    <property type="match status" value="1"/>
</dbReference>
<accession>A0AAV5I6B1</accession>
<dbReference type="SUPFAM" id="SSF53335">
    <property type="entry name" value="S-adenosyl-L-methionine-dependent methyltransferases"/>
    <property type="match status" value="1"/>
</dbReference>
<dbReference type="Proteomes" id="UP001054252">
    <property type="component" value="Unassembled WGS sequence"/>
</dbReference>
<dbReference type="InterPro" id="IPR001077">
    <property type="entry name" value="COMT_C"/>
</dbReference>
<dbReference type="PANTHER" id="PTHR11746">
    <property type="entry name" value="O-METHYLTRANSFERASE"/>
    <property type="match status" value="1"/>
</dbReference>
<evidence type="ECO:0000256" key="3">
    <source>
        <dbReference type="ARBA" id="ARBA00022691"/>
    </source>
</evidence>
<comment type="caution">
    <text evidence="6">The sequence shown here is derived from an EMBL/GenBank/DDBJ whole genome shotgun (WGS) entry which is preliminary data.</text>
</comment>
<dbReference type="InterPro" id="IPR029063">
    <property type="entry name" value="SAM-dependent_MTases_sf"/>
</dbReference>
<sequence length="260" mass="29381">MQQRCCNDEEDLQEAKAKDAGLMTFLGCWYCGVLCYSISPKRQGWLMKMQIGTKRVLNIASSHFHNRVAKSLAQGRCYLKEAVIDGGVPFEKAFGMPVFEYAKKDEKMNNVLNKIMSNISSLVMKKVLATYKGFEGLEQLVDVGGGVRTTLKSIVSKYPQIKGINFDLSRVIRNESPFPGVEYIGGDMFTKVPQGQTIISEWILHNWDDDHCFKLLKNCYDALPKSGKVVVVELFAPESPICPAYNFWVMEFYKNMNPSA</sequence>
<keyword evidence="2" id="KW-0808">Transferase</keyword>
<reference evidence="6 7" key="1">
    <citation type="journal article" date="2021" name="Commun. Biol.">
        <title>The genome of Shorea leprosula (Dipterocarpaceae) highlights the ecological relevance of drought in aseasonal tropical rainforests.</title>
        <authorList>
            <person name="Ng K.K.S."/>
            <person name="Kobayashi M.J."/>
            <person name="Fawcett J.A."/>
            <person name="Hatakeyama M."/>
            <person name="Paape T."/>
            <person name="Ng C.H."/>
            <person name="Ang C.C."/>
            <person name="Tnah L.H."/>
            <person name="Lee C.T."/>
            <person name="Nishiyama T."/>
            <person name="Sese J."/>
            <person name="O'Brien M.J."/>
            <person name="Copetti D."/>
            <person name="Mohd Noor M.I."/>
            <person name="Ong R.C."/>
            <person name="Putra M."/>
            <person name="Sireger I.Z."/>
            <person name="Indrioko S."/>
            <person name="Kosugi Y."/>
            <person name="Izuno A."/>
            <person name="Isagi Y."/>
            <person name="Lee S.L."/>
            <person name="Shimizu K.K."/>
        </authorList>
    </citation>
    <scope>NUCLEOTIDE SEQUENCE [LARGE SCALE GENOMIC DNA]</scope>
    <source>
        <strain evidence="6">214</strain>
    </source>
</reference>
<name>A0AAV5I6B1_9ROSI</name>
<keyword evidence="4" id="KW-0472">Membrane</keyword>
<evidence type="ECO:0000256" key="2">
    <source>
        <dbReference type="ARBA" id="ARBA00022679"/>
    </source>
</evidence>
<keyword evidence="4" id="KW-1133">Transmembrane helix</keyword>
<gene>
    <name evidence="6" type="ORF">SLEP1_g7405</name>
</gene>
<dbReference type="PROSITE" id="PS51683">
    <property type="entry name" value="SAM_OMT_II"/>
    <property type="match status" value="1"/>
</dbReference>
<evidence type="ECO:0000256" key="4">
    <source>
        <dbReference type="SAM" id="Phobius"/>
    </source>
</evidence>
<proteinExistence type="predicted"/>
<keyword evidence="1" id="KW-0489">Methyltransferase</keyword>
<dbReference type="InterPro" id="IPR016461">
    <property type="entry name" value="COMT-like"/>
</dbReference>
<keyword evidence="3" id="KW-0949">S-adenosyl-L-methionine</keyword>
<feature type="transmembrane region" description="Helical" evidence="4">
    <location>
        <begin position="20"/>
        <end position="39"/>
    </location>
</feature>